<proteinExistence type="predicted"/>
<dbReference type="Proteomes" id="UP000478052">
    <property type="component" value="Unassembled WGS sequence"/>
</dbReference>
<organism evidence="2 3">
    <name type="scientific">Aphis craccivora</name>
    <name type="common">Cowpea aphid</name>
    <dbReference type="NCBI Taxonomy" id="307492"/>
    <lineage>
        <taxon>Eukaryota</taxon>
        <taxon>Metazoa</taxon>
        <taxon>Ecdysozoa</taxon>
        <taxon>Arthropoda</taxon>
        <taxon>Hexapoda</taxon>
        <taxon>Insecta</taxon>
        <taxon>Pterygota</taxon>
        <taxon>Neoptera</taxon>
        <taxon>Paraneoptera</taxon>
        <taxon>Hemiptera</taxon>
        <taxon>Sternorrhyncha</taxon>
        <taxon>Aphidomorpha</taxon>
        <taxon>Aphidoidea</taxon>
        <taxon>Aphididae</taxon>
        <taxon>Aphidini</taxon>
        <taxon>Aphis</taxon>
        <taxon>Aphis</taxon>
    </lineage>
</organism>
<dbReference type="InterPro" id="IPR025476">
    <property type="entry name" value="Helitron_helicase-like"/>
</dbReference>
<reference evidence="2 3" key="1">
    <citation type="submission" date="2019-08" db="EMBL/GenBank/DDBJ databases">
        <title>Whole genome of Aphis craccivora.</title>
        <authorList>
            <person name="Voronova N.V."/>
            <person name="Shulinski R.S."/>
            <person name="Bandarenka Y.V."/>
            <person name="Zhorov D.G."/>
            <person name="Warner D."/>
        </authorList>
    </citation>
    <scope>NUCLEOTIDE SEQUENCE [LARGE SCALE GENOMIC DNA]</scope>
    <source>
        <strain evidence="2">180601</strain>
        <tissue evidence="2">Whole Body</tissue>
    </source>
</reference>
<sequence>MLSQRSPSDEYYQQFTIHCLNEPRKNAKDTELYQMLRIENDPINNFEDLQLDLKFFPHLFPYAKNGQYSERKIKLTSSEFVKSQLMSMNSSFRKDSQYLFFLLHESNLRALKAGIYHKLNTINMRTKLTASKCLELLNNNELEGNLTTIFAKLRNTSQYWLNPRSDIETMITWYGPVTFFLTLSPGEYNWQRLDFYLREMNSNVENGKSTSNLISLDSVSTSRIVDNEFKAMLDFITSKDAPLGKVSHYAWRREYQTRGLQHFHTLLWIEGAPIIGENTTDEVVKFISNTITCHKPNEHDFPTISERIEMYQTHKHNSYCMRSKKTGTRIVSSCRFGFP</sequence>
<dbReference type="EMBL" id="VUJU01013928">
    <property type="protein sequence ID" value="KAF0703357.1"/>
    <property type="molecule type" value="Genomic_DNA"/>
</dbReference>
<dbReference type="Pfam" id="PF14214">
    <property type="entry name" value="Helitron_like_N"/>
    <property type="match status" value="1"/>
</dbReference>
<dbReference type="AlphaFoldDB" id="A0A6G0VNT8"/>
<dbReference type="OrthoDB" id="416437at2759"/>
<evidence type="ECO:0000313" key="2">
    <source>
        <dbReference type="EMBL" id="KAF0703357.1"/>
    </source>
</evidence>
<keyword evidence="3" id="KW-1185">Reference proteome</keyword>
<gene>
    <name evidence="2" type="ORF">FWK35_00036154</name>
</gene>
<keyword evidence="2" id="KW-0067">ATP-binding</keyword>
<name>A0A6G0VNT8_APHCR</name>
<keyword evidence="2" id="KW-0347">Helicase</keyword>
<keyword evidence="2" id="KW-0547">Nucleotide-binding</keyword>
<protein>
    <submittedName>
        <fullName evidence="2">ATP-dependent DNA helicase</fullName>
    </submittedName>
</protein>
<accession>A0A6G0VNT8</accession>
<feature type="domain" description="Helitron helicase-like" evidence="1">
    <location>
        <begin position="90"/>
        <end position="267"/>
    </location>
</feature>
<evidence type="ECO:0000259" key="1">
    <source>
        <dbReference type="Pfam" id="PF14214"/>
    </source>
</evidence>
<keyword evidence="2" id="KW-0378">Hydrolase</keyword>
<evidence type="ECO:0000313" key="3">
    <source>
        <dbReference type="Proteomes" id="UP000478052"/>
    </source>
</evidence>
<dbReference type="GO" id="GO:0004386">
    <property type="term" value="F:helicase activity"/>
    <property type="evidence" value="ECO:0007669"/>
    <property type="project" value="UniProtKB-KW"/>
</dbReference>
<comment type="caution">
    <text evidence="2">The sequence shown here is derived from an EMBL/GenBank/DDBJ whole genome shotgun (WGS) entry which is preliminary data.</text>
</comment>